<keyword evidence="8" id="KW-1185">Reference proteome</keyword>
<reference evidence="7" key="1">
    <citation type="submission" date="2019-08" db="EMBL/GenBank/DDBJ databases">
        <title>The improved chromosome-level genome for the pearl oyster Pinctada fucata martensii using PacBio sequencing and Hi-C.</title>
        <authorList>
            <person name="Zheng Z."/>
        </authorList>
    </citation>
    <scope>NUCLEOTIDE SEQUENCE</scope>
    <source>
        <strain evidence="7">ZZ-2019</strain>
        <tissue evidence="7">Adductor muscle</tissue>
    </source>
</reference>
<dbReference type="GO" id="GO:0010468">
    <property type="term" value="P:regulation of gene expression"/>
    <property type="evidence" value="ECO:0007669"/>
    <property type="project" value="TreeGrafter"/>
</dbReference>
<feature type="compositionally biased region" description="Polar residues" evidence="5">
    <location>
        <begin position="691"/>
        <end position="701"/>
    </location>
</feature>
<evidence type="ECO:0000313" key="8">
    <source>
        <dbReference type="Proteomes" id="UP001186944"/>
    </source>
</evidence>
<feature type="compositionally biased region" description="Basic and acidic residues" evidence="5">
    <location>
        <begin position="665"/>
        <end position="674"/>
    </location>
</feature>
<dbReference type="PROSITE" id="PS00028">
    <property type="entry name" value="ZINC_FINGER_C2H2_1"/>
    <property type="match status" value="1"/>
</dbReference>
<keyword evidence="1" id="KW-0479">Metal-binding</keyword>
<sequence length="1018" mass="116363">MLDQNKELTVKSVIDDLLQRNNTLLEQVDASIYKPQPRNTSSKKYDDIIRNKYGDNTVRSNILRPGSPTKACTIPKRDLPQMTNSVIVLNALETCSGESNIPKEYVCGVSSKAYVMTSEGVNMQSDLQFYWCNFCTFKTESKEVLVQHVIEHRFHCKYCSYQSFSRADVIRHSNQDHDEFKDVARSLKFCTFTSDYNDAESKKRKLEAEAKKQPPPKKFKSAAQKEKEKAEKKKRSENAKKNSSKNNDEYDSLDMEVDEVEEEEHQEEEEESSPEKILIPRQTGSVKPVAQPVEQSLPTVTYNPPGANKTTEQGKQTAGNVTSTSTTKSGSTVTVSSGLCWNCGYCDFVTLSQTFLKTHLNTRHTGKAHKYVAMLVSSQDEMNKIKERDAMVYSTPSTVVVGGPNRASAQTPPTPTPPAPKENKEQKPESPKPDNTSQAEESDDEEYIPEEEKKKYPLTYKCAHCNFNAPVCFKIKEHLLMKHLGCVLYALDMRAIKLKQRRYVFFCHRKNCSFTTKKTDEYLSHSDSCTPWLVENCPEQVDPQTRKCLEMTRSFSSKISQKAFQMAKNFKSNKVAEYACLYCSYSTNNNTRLKKHVLSNHREFATVMKDIHAHSMGKKTMVYFCKHCLWESRQETELEEHLHSKHDDFTYVNSNIGETTAQKNRSQEPKKHNETVSAHPPSSTEVRRRSGSPQWESGNSDNVEENEEEEEEIQPEDLEVSEEEVQRMMDEYVKDEASHGRSPGRPMRKASAEASVRVRAQGHQPPMYRCMHCYHMCFGVNLMRKHIFTRHPKEPLRAIDVKKMMGRQFAYYCFCPKALCKTVNSSEQALINHAMQEHGLSDENDHLKALLMPFSPHTSTPAPPPVERVKTEEPENIEYEPSTVGYECLFCSTSTSDTVHGMKIHVKEYHPSEEIIFRDCAARKLKKSSRIFMCEVDNCDIFYSEQKEFELHKLAHQNAHIYECTVCQWFTATPDSISDHMLALHKGGAATIEIQLLLDSDGQVIKRVSGTKIKQEPL</sequence>
<feature type="compositionally biased region" description="Basic and acidic residues" evidence="5">
    <location>
        <begin position="223"/>
        <end position="240"/>
    </location>
</feature>
<dbReference type="PANTHER" id="PTHR24403:SF67">
    <property type="entry name" value="FI01116P-RELATED"/>
    <property type="match status" value="1"/>
</dbReference>
<feature type="compositionally biased region" description="Acidic residues" evidence="5">
    <location>
        <begin position="440"/>
        <end position="449"/>
    </location>
</feature>
<organism evidence="7 8">
    <name type="scientific">Pinctada imbricata</name>
    <name type="common">Atlantic pearl-oyster</name>
    <name type="synonym">Pinctada martensii</name>
    <dbReference type="NCBI Taxonomy" id="66713"/>
    <lineage>
        <taxon>Eukaryota</taxon>
        <taxon>Metazoa</taxon>
        <taxon>Spiralia</taxon>
        <taxon>Lophotrochozoa</taxon>
        <taxon>Mollusca</taxon>
        <taxon>Bivalvia</taxon>
        <taxon>Autobranchia</taxon>
        <taxon>Pteriomorphia</taxon>
        <taxon>Pterioida</taxon>
        <taxon>Pterioidea</taxon>
        <taxon>Pteriidae</taxon>
        <taxon>Pinctada</taxon>
    </lineage>
</organism>
<evidence type="ECO:0000256" key="3">
    <source>
        <dbReference type="ARBA" id="ARBA00022771"/>
    </source>
</evidence>
<accession>A0AA89C0Z8</accession>
<feature type="domain" description="C2H2-type" evidence="6">
    <location>
        <begin position="934"/>
        <end position="956"/>
    </location>
</feature>
<dbReference type="Gene3D" id="3.30.160.60">
    <property type="entry name" value="Classic Zinc Finger"/>
    <property type="match status" value="1"/>
</dbReference>
<dbReference type="GO" id="GO:0005634">
    <property type="term" value="C:nucleus"/>
    <property type="evidence" value="ECO:0007669"/>
    <property type="project" value="TreeGrafter"/>
</dbReference>
<dbReference type="InterPro" id="IPR050688">
    <property type="entry name" value="Zinc_finger/UBP_domain"/>
</dbReference>
<evidence type="ECO:0000256" key="2">
    <source>
        <dbReference type="ARBA" id="ARBA00022737"/>
    </source>
</evidence>
<keyword evidence="4" id="KW-0862">Zinc</keyword>
<evidence type="ECO:0000313" key="7">
    <source>
        <dbReference type="EMBL" id="KAK3090132.1"/>
    </source>
</evidence>
<feature type="region of interest" description="Disordered" evidence="5">
    <location>
        <begin position="201"/>
        <end position="330"/>
    </location>
</feature>
<evidence type="ECO:0000256" key="1">
    <source>
        <dbReference type="ARBA" id="ARBA00022723"/>
    </source>
</evidence>
<proteinExistence type="predicted"/>
<feature type="compositionally biased region" description="Acidic residues" evidence="5">
    <location>
        <begin position="702"/>
        <end position="723"/>
    </location>
</feature>
<name>A0AA89C0Z8_PINIB</name>
<gene>
    <name evidence="7" type="ORF">FSP39_009407</name>
</gene>
<keyword evidence="2" id="KW-0677">Repeat</keyword>
<feature type="compositionally biased region" description="Acidic residues" evidence="5">
    <location>
        <begin position="249"/>
        <end position="272"/>
    </location>
</feature>
<feature type="region of interest" description="Disordered" evidence="5">
    <location>
        <begin position="397"/>
        <end position="450"/>
    </location>
</feature>
<feature type="region of interest" description="Disordered" evidence="5">
    <location>
        <begin position="659"/>
        <end position="724"/>
    </location>
</feature>
<dbReference type="PANTHER" id="PTHR24403">
    <property type="entry name" value="ZINC FINGER PROTEIN"/>
    <property type="match status" value="1"/>
</dbReference>
<feature type="compositionally biased region" description="Basic and acidic residues" evidence="5">
    <location>
        <begin position="421"/>
        <end position="432"/>
    </location>
</feature>
<dbReference type="SMART" id="SM00355">
    <property type="entry name" value="ZnF_C2H2"/>
    <property type="match status" value="11"/>
</dbReference>
<dbReference type="EMBL" id="VSWD01000010">
    <property type="protein sequence ID" value="KAK3090132.1"/>
    <property type="molecule type" value="Genomic_DNA"/>
</dbReference>
<dbReference type="GO" id="GO:0008270">
    <property type="term" value="F:zinc ion binding"/>
    <property type="evidence" value="ECO:0007669"/>
    <property type="project" value="UniProtKB-KW"/>
</dbReference>
<comment type="caution">
    <text evidence="7">The sequence shown here is derived from an EMBL/GenBank/DDBJ whole genome shotgun (WGS) entry which is preliminary data.</text>
</comment>
<feature type="compositionally biased region" description="Polar residues" evidence="5">
    <location>
        <begin position="293"/>
        <end position="320"/>
    </location>
</feature>
<dbReference type="AlphaFoldDB" id="A0AA89C0Z8"/>
<feature type="compositionally biased region" description="Low complexity" evidence="5">
    <location>
        <begin position="321"/>
        <end position="330"/>
    </location>
</feature>
<keyword evidence="3" id="KW-0863">Zinc-finger</keyword>
<evidence type="ECO:0000256" key="5">
    <source>
        <dbReference type="SAM" id="MobiDB-lite"/>
    </source>
</evidence>
<protein>
    <recommendedName>
        <fullName evidence="6">C2H2-type domain-containing protein</fullName>
    </recommendedName>
</protein>
<dbReference type="Proteomes" id="UP001186944">
    <property type="component" value="Unassembled WGS sequence"/>
</dbReference>
<evidence type="ECO:0000259" key="6">
    <source>
        <dbReference type="PROSITE" id="PS00028"/>
    </source>
</evidence>
<evidence type="ECO:0000256" key="4">
    <source>
        <dbReference type="ARBA" id="ARBA00022833"/>
    </source>
</evidence>
<dbReference type="InterPro" id="IPR013087">
    <property type="entry name" value="Znf_C2H2_type"/>
</dbReference>